<protein>
    <recommendedName>
        <fullName evidence="2">Zinc-ribbon domain-containing protein</fullName>
    </recommendedName>
</protein>
<dbReference type="PIRSF" id="PIRSF012641">
    <property type="entry name" value="UCP012641"/>
    <property type="match status" value="1"/>
</dbReference>
<evidence type="ECO:0000313" key="4">
    <source>
        <dbReference type="Proteomes" id="UP000245048"/>
    </source>
</evidence>
<accession>A0A2U1V9J5</accession>
<dbReference type="Gene3D" id="3.40.390.70">
    <property type="match status" value="1"/>
</dbReference>
<evidence type="ECO:0000313" key="3">
    <source>
        <dbReference type="EMBL" id="PWC30546.1"/>
    </source>
</evidence>
<dbReference type="Pfam" id="PF10005">
    <property type="entry name" value="Zn_ribbon_DZR_6"/>
    <property type="match status" value="2"/>
</dbReference>
<dbReference type="OrthoDB" id="256753at2"/>
<evidence type="ECO:0000259" key="2">
    <source>
        <dbReference type="Pfam" id="PF10005"/>
    </source>
</evidence>
<feature type="domain" description="Zinc-ribbon" evidence="2">
    <location>
        <begin position="3"/>
        <end position="44"/>
    </location>
</feature>
<feature type="compositionally biased region" description="Low complexity" evidence="1">
    <location>
        <begin position="50"/>
        <end position="70"/>
    </location>
</feature>
<proteinExistence type="predicted"/>
<feature type="region of interest" description="Disordered" evidence="1">
    <location>
        <begin position="44"/>
        <end position="81"/>
    </location>
</feature>
<reference evidence="4" key="1">
    <citation type="submission" date="2017-10" db="EMBL/GenBank/DDBJ databases">
        <authorList>
            <person name="Toshchakov S.V."/>
            <person name="Goeva M.A."/>
        </authorList>
    </citation>
    <scope>NUCLEOTIDE SEQUENCE [LARGE SCALE GENOMIC DNA]</scope>
    <source>
        <strain evidence="4">JR1/69-1-13</strain>
    </source>
</reference>
<comment type="caution">
    <text evidence="3">The sequence shown here is derived from an EMBL/GenBank/DDBJ whole genome shotgun (WGS) entry which is preliminary data.</text>
</comment>
<feature type="domain" description="Zinc-ribbon" evidence="2">
    <location>
        <begin position="78"/>
        <end position="134"/>
    </location>
</feature>
<sequence>MRLFNCEVCGQLLYFENTRCESCGATLGYVPGVNRLSALDPAEPEGGVVQATDGAASAQQAAGQAADGPAENAQAETSSQAVGQLWRPRADAARLHRFCDNAAHDACNWLVPEDSADTFCLACRHNRTIPDLSNPAHAAQWRRIETAKRRAMYSFLRLGLPMRTRQEDPEEGLAFDFLADPPAEQGPKVMTGHDNGLITLALAEADDAERVRRRTSMGEPYRTLLGHFRHESGHYFWDRLVRDGGRLEECRAVFGDDSQDYGAALQRHYNEGPPEDWQENFVSTYATAHPWEDFAETWAHYLHIIDTLEMARAFGIGIDPRADRTGEMSAEVDFDPYRATDIQPVMEAWVPLTAAVNSLNRCMGAADLYPFVLSPAVVRKLGFIQSLVHGKVAASGAG</sequence>
<dbReference type="RefSeq" id="WP_109515119.1">
    <property type="nucleotide sequence ID" value="NZ_PDOA01000001.1"/>
</dbReference>
<dbReference type="Pfam" id="PF15887">
    <property type="entry name" value="Peptidase_Mx"/>
    <property type="match status" value="1"/>
</dbReference>
<dbReference type="Proteomes" id="UP000245048">
    <property type="component" value="Unassembled WGS sequence"/>
</dbReference>
<evidence type="ECO:0000256" key="1">
    <source>
        <dbReference type="SAM" id="MobiDB-lite"/>
    </source>
</evidence>
<dbReference type="EMBL" id="PDOA01000001">
    <property type="protein sequence ID" value="PWC30546.1"/>
    <property type="molecule type" value="Genomic_DNA"/>
</dbReference>
<name>A0A2U1V9J5_9PROT</name>
<dbReference type="InterPro" id="IPR011201">
    <property type="entry name" value="Zinc-ribbon_6_bact"/>
</dbReference>
<keyword evidence="4" id="KW-1185">Reference proteome</keyword>
<dbReference type="AlphaFoldDB" id="A0A2U1V9J5"/>
<organism evidence="3 4">
    <name type="scientific">Teichococcus aestuarii</name>
    <dbReference type="NCBI Taxonomy" id="568898"/>
    <lineage>
        <taxon>Bacteria</taxon>
        <taxon>Pseudomonadati</taxon>
        <taxon>Pseudomonadota</taxon>
        <taxon>Alphaproteobacteria</taxon>
        <taxon>Acetobacterales</taxon>
        <taxon>Roseomonadaceae</taxon>
        <taxon>Roseomonas</taxon>
    </lineage>
</organism>
<gene>
    <name evidence="3" type="ORF">CR165_01170</name>
</gene>
<dbReference type="InterPro" id="IPR031321">
    <property type="entry name" value="UCP012641"/>
</dbReference>